<evidence type="ECO:0000256" key="1">
    <source>
        <dbReference type="ARBA" id="ARBA00001974"/>
    </source>
</evidence>
<sequence length="433" mass="49462">MQMLRKIQYKLVLFWLNFFFVVPLPFIQTISTGLQGMSANEMLAIYSGVISYAWMLAIVYLSTKPRWLDRLVGLPSIYQLHGILAIAALGLAWLHKIGTHSGGLIKQTGDLSLIILTGLIGYSLLFLASWLISRFSLLSKFKKILEKIFKHEITMLLHKLLLAAVILVFIHVQLIDYIRSITSFMIWFDGLSLLTALSYLRTKVSWYGRKGQAELKLIQNHSLSDRVRELTLGGRQSQQLDLQAGDFVFLSFPRVPKLREPHPFSLVSLPNQSGEFKLTIRDDGDFTNRLQVLRPGTTAKVTGGFGRYQAFIAEHDATASLVMITGGIGATPLFSLIPNNLSHQIYLFYSAHRQTDLLYQQQLIQWTQHANFTGFWQQGRFSDDFVLNRLPHGWQNHTLFLLSGPVSLIHHWEKLLEKAKVDSNNIFKEEFNW</sequence>
<name>A0ABR4XSN0_9LACO</name>
<comment type="cofactor">
    <cofactor evidence="1">
        <name>FAD</name>
        <dbReference type="ChEBI" id="CHEBI:57692"/>
    </cofactor>
</comment>
<dbReference type="InterPro" id="IPR017927">
    <property type="entry name" value="FAD-bd_FR_type"/>
</dbReference>
<feature type="transmembrane region" description="Helical" evidence="9">
    <location>
        <begin position="43"/>
        <end position="61"/>
    </location>
</feature>
<keyword evidence="2" id="KW-0285">Flavoprotein</keyword>
<evidence type="ECO:0000313" key="11">
    <source>
        <dbReference type="EMBL" id="KGO32499.1"/>
    </source>
</evidence>
<dbReference type="InterPro" id="IPR017938">
    <property type="entry name" value="Riboflavin_synthase-like_b-brl"/>
</dbReference>
<evidence type="ECO:0000256" key="2">
    <source>
        <dbReference type="ARBA" id="ARBA00022630"/>
    </source>
</evidence>
<dbReference type="Pfam" id="PF00970">
    <property type="entry name" value="FAD_binding_6"/>
    <property type="match status" value="1"/>
</dbReference>
<keyword evidence="6" id="KW-0560">Oxidoreductase</keyword>
<evidence type="ECO:0000256" key="7">
    <source>
        <dbReference type="ARBA" id="ARBA00023004"/>
    </source>
</evidence>
<reference evidence="11 12" key="1">
    <citation type="journal article" date="2014" name="Antonie Van Leeuwenhoek">
        <title>Oenococcus alcoholitolerans sp. nov., a lactic acid bacteria isolated from cachaca and ethanol fermentation processes.</title>
        <authorList>
            <person name="Badotti F."/>
            <person name="Moreira A.P."/>
            <person name="Tonon L.A."/>
            <person name="de Lucena B.T."/>
            <person name="Gomes Fde C."/>
            <person name="Kruger R."/>
            <person name="Thompson C.C."/>
            <person name="de Morais M.A.Jr."/>
            <person name="Rosa C.A."/>
            <person name="Thompson F.L."/>
        </authorList>
    </citation>
    <scope>NUCLEOTIDE SEQUENCE [LARGE SCALE GENOMIC DNA]</scope>
    <source>
        <strain evidence="11 12">UFRJ-M7.2.18</strain>
    </source>
</reference>
<keyword evidence="7" id="KW-0408">Iron</keyword>
<keyword evidence="9" id="KW-0472">Membrane</keyword>
<feature type="transmembrane region" description="Helical" evidence="9">
    <location>
        <begin position="73"/>
        <end position="93"/>
    </location>
</feature>
<evidence type="ECO:0000313" key="12">
    <source>
        <dbReference type="Proteomes" id="UP000030023"/>
    </source>
</evidence>
<dbReference type="Proteomes" id="UP000030023">
    <property type="component" value="Unassembled WGS sequence"/>
</dbReference>
<keyword evidence="12" id="KW-1185">Reference proteome</keyword>
<keyword evidence="4" id="KW-0479">Metal-binding</keyword>
<feature type="transmembrane region" description="Helical" evidence="9">
    <location>
        <begin position="12"/>
        <end position="31"/>
    </location>
</feature>
<dbReference type="InterPro" id="IPR050415">
    <property type="entry name" value="MRET"/>
</dbReference>
<keyword evidence="9" id="KW-0812">Transmembrane</keyword>
<dbReference type="SUPFAM" id="SSF52343">
    <property type="entry name" value="Ferredoxin reductase-like, C-terminal NADP-linked domain"/>
    <property type="match status" value="1"/>
</dbReference>
<evidence type="ECO:0000256" key="8">
    <source>
        <dbReference type="ARBA" id="ARBA00023014"/>
    </source>
</evidence>
<dbReference type="InterPro" id="IPR039261">
    <property type="entry name" value="FNR_nucleotide-bd"/>
</dbReference>
<evidence type="ECO:0000256" key="4">
    <source>
        <dbReference type="ARBA" id="ARBA00022723"/>
    </source>
</evidence>
<dbReference type="EMBL" id="AXCV01000012">
    <property type="protein sequence ID" value="KGO32499.1"/>
    <property type="molecule type" value="Genomic_DNA"/>
</dbReference>
<evidence type="ECO:0000256" key="6">
    <source>
        <dbReference type="ARBA" id="ARBA00023002"/>
    </source>
</evidence>
<evidence type="ECO:0000256" key="3">
    <source>
        <dbReference type="ARBA" id="ARBA00022714"/>
    </source>
</evidence>
<protein>
    <submittedName>
        <fullName evidence="11">Iron reductase</fullName>
    </submittedName>
</protein>
<comment type="caution">
    <text evidence="11">The sequence shown here is derived from an EMBL/GenBank/DDBJ whole genome shotgun (WGS) entry which is preliminary data.</text>
</comment>
<feature type="domain" description="FAD-binding FR-type" evidence="10">
    <location>
        <begin position="210"/>
        <end position="314"/>
    </location>
</feature>
<proteinExistence type="predicted"/>
<keyword evidence="3" id="KW-0001">2Fe-2S</keyword>
<gene>
    <name evidence="11" type="ORF">Q757_00650</name>
</gene>
<organism evidence="11 12">
    <name type="scientific">Oenococcus alcoholitolerans</name>
    <dbReference type="NCBI Taxonomy" id="931074"/>
    <lineage>
        <taxon>Bacteria</taxon>
        <taxon>Bacillati</taxon>
        <taxon>Bacillota</taxon>
        <taxon>Bacilli</taxon>
        <taxon>Lactobacillales</taxon>
        <taxon>Lactobacillaceae</taxon>
        <taxon>Oenococcus</taxon>
    </lineage>
</organism>
<feature type="transmembrane region" description="Helical" evidence="9">
    <location>
        <begin position="153"/>
        <end position="175"/>
    </location>
</feature>
<feature type="transmembrane region" description="Helical" evidence="9">
    <location>
        <begin position="113"/>
        <end position="132"/>
    </location>
</feature>
<keyword evidence="9" id="KW-1133">Transmembrane helix</keyword>
<evidence type="ECO:0000256" key="9">
    <source>
        <dbReference type="SAM" id="Phobius"/>
    </source>
</evidence>
<dbReference type="PANTHER" id="PTHR47354">
    <property type="entry name" value="NADH OXIDOREDUCTASE HCR"/>
    <property type="match status" value="1"/>
</dbReference>
<dbReference type="Gene3D" id="2.40.30.10">
    <property type="entry name" value="Translation factors"/>
    <property type="match status" value="1"/>
</dbReference>
<dbReference type="InterPro" id="IPR008333">
    <property type="entry name" value="Cbr1-like_FAD-bd_dom"/>
</dbReference>
<dbReference type="SUPFAM" id="SSF63380">
    <property type="entry name" value="Riboflavin synthase domain-like"/>
    <property type="match status" value="1"/>
</dbReference>
<keyword evidence="5" id="KW-0274">FAD</keyword>
<evidence type="ECO:0000256" key="5">
    <source>
        <dbReference type="ARBA" id="ARBA00022827"/>
    </source>
</evidence>
<evidence type="ECO:0000259" key="10">
    <source>
        <dbReference type="PROSITE" id="PS51384"/>
    </source>
</evidence>
<dbReference type="PANTHER" id="PTHR47354:SF8">
    <property type="entry name" value="1,2-PHENYLACETYL-COA EPOXIDASE, SUBUNIT E"/>
    <property type="match status" value="1"/>
</dbReference>
<keyword evidence="8" id="KW-0411">Iron-sulfur</keyword>
<dbReference type="Gene3D" id="3.40.50.80">
    <property type="entry name" value="Nucleotide-binding domain of ferredoxin-NADP reductase (FNR) module"/>
    <property type="match status" value="1"/>
</dbReference>
<accession>A0ABR4XSN0</accession>
<dbReference type="PROSITE" id="PS51384">
    <property type="entry name" value="FAD_FR"/>
    <property type="match status" value="1"/>
</dbReference>